<comment type="caution">
    <text evidence="2">The sequence shown here is derived from an EMBL/GenBank/DDBJ whole genome shotgun (WGS) entry which is preliminary data.</text>
</comment>
<keyword evidence="3" id="KW-1185">Reference proteome</keyword>
<organism evidence="2 3">
    <name type="scientific">Nephila pilipes</name>
    <name type="common">Giant wood spider</name>
    <name type="synonym">Nephila maculata</name>
    <dbReference type="NCBI Taxonomy" id="299642"/>
    <lineage>
        <taxon>Eukaryota</taxon>
        <taxon>Metazoa</taxon>
        <taxon>Ecdysozoa</taxon>
        <taxon>Arthropoda</taxon>
        <taxon>Chelicerata</taxon>
        <taxon>Arachnida</taxon>
        <taxon>Araneae</taxon>
        <taxon>Araneomorphae</taxon>
        <taxon>Entelegynae</taxon>
        <taxon>Araneoidea</taxon>
        <taxon>Nephilidae</taxon>
        <taxon>Nephila</taxon>
    </lineage>
</organism>
<dbReference type="AlphaFoldDB" id="A0A8X6UF32"/>
<proteinExistence type="predicted"/>
<reference evidence="2" key="1">
    <citation type="submission" date="2020-08" db="EMBL/GenBank/DDBJ databases">
        <title>Multicomponent nature underlies the extraordinary mechanical properties of spider dragline silk.</title>
        <authorList>
            <person name="Kono N."/>
            <person name="Nakamura H."/>
            <person name="Mori M."/>
            <person name="Yoshida Y."/>
            <person name="Ohtoshi R."/>
            <person name="Malay A.D."/>
            <person name="Moran D.A.P."/>
            <person name="Tomita M."/>
            <person name="Numata K."/>
            <person name="Arakawa K."/>
        </authorList>
    </citation>
    <scope>NUCLEOTIDE SEQUENCE</scope>
</reference>
<feature type="region of interest" description="Disordered" evidence="1">
    <location>
        <begin position="78"/>
        <end position="111"/>
    </location>
</feature>
<sequence length="111" mass="12694">MLLESETSADQISRHLRRFRETAEISQNPWCCDGSMSSHRGTTTRQAVANNNSVFGIQVATKRLYLRWFKKFCSGVFSLSNEPQGRPKTQVDNDVPKMTSRTPSRNRTSIR</sequence>
<evidence type="ECO:0000313" key="2">
    <source>
        <dbReference type="EMBL" id="GFU07820.1"/>
    </source>
</evidence>
<gene>
    <name evidence="2" type="ORF">NPIL_93731</name>
</gene>
<accession>A0A8X6UF32</accession>
<evidence type="ECO:0000313" key="3">
    <source>
        <dbReference type="Proteomes" id="UP000887013"/>
    </source>
</evidence>
<dbReference type="Proteomes" id="UP000887013">
    <property type="component" value="Unassembled WGS sequence"/>
</dbReference>
<name>A0A8X6UF32_NEPPI</name>
<dbReference type="EMBL" id="BMAW01028525">
    <property type="protein sequence ID" value="GFU07820.1"/>
    <property type="molecule type" value="Genomic_DNA"/>
</dbReference>
<evidence type="ECO:0000256" key="1">
    <source>
        <dbReference type="SAM" id="MobiDB-lite"/>
    </source>
</evidence>
<protein>
    <submittedName>
        <fullName evidence="2">Uncharacterized protein</fullName>
    </submittedName>
</protein>
<feature type="compositionally biased region" description="Polar residues" evidence="1">
    <location>
        <begin position="99"/>
        <end position="111"/>
    </location>
</feature>
<dbReference type="OrthoDB" id="6431778at2759"/>